<dbReference type="EMBL" id="JAUIZM010000010">
    <property type="protein sequence ID" value="KAK1360373.1"/>
    <property type="molecule type" value="Genomic_DNA"/>
</dbReference>
<feature type="region of interest" description="Disordered" evidence="1">
    <location>
        <begin position="570"/>
        <end position="605"/>
    </location>
</feature>
<feature type="domain" description="Zinc finger PMZ-type" evidence="2">
    <location>
        <begin position="376"/>
        <end position="400"/>
    </location>
</feature>
<feature type="compositionally biased region" description="Basic residues" evidence="1">
    <location>
        <begin position="596"/>
        <end position="605"/>
    </location>
</feature>
<dbReference type="GO" id="GO:0008270">
    <property type="term" value="F:zinc ion binding"/>
    <property type="evidence" value="ECO:0007669"/>
    <property type="project" value="InterPro"/>
</dbReference>
<evidence type="ECO:0000259" key="2">
    <source>
        <dbReference type="SMART" id="SM00575"/>
    </source>
</evidence>
<dbReference type="PANTHER" id="PTHR31973">
    <property type="entry name" value="POLYPROTEIN, PUTATIVE-RELATED"/>
    <property type="match status" value="1"/>
</dbReference>
<sequence length="605" mass="68362">MESSITLHIHHGGEFAEKNGVKYYKGGKVEYAYNLRLDVLSIPMFENYIRTDLGYKEFKIYWLSGSLFSDYNCKLLWNDDSLEQMIAYALKSDRIDVYVDHACEIEEGEGSDDSEKEDGNEDDSVEDSDSKSEKEDGSEDEDYNCNLSDCDEVMQKKKSVYKNKSNPTQSIANEDVEDMPFTSQLNCKNKQVMEEDGKGFESEYDSVSFKIVGEEISDSSDDDIADSVGTKKKVRKVLCKAHMCKLEKNHPGTALKNLFWMAAKSTTLEEFNMNMDEIKDNNLSECFNSWIVEARYKPILDLLDDIRLQVMERLYKKRDWMKGVDSTLCPRIVKKMNYSIEGTRFCKSTWAGGDECEVRDIDGGQWVVDMVKMIFSCRTWELSGIPCTHACQALQSMNQRPEDKVDTQYFKNLYIDAYSNLLKPMKGTIYWPKTGFPDIVPPKARRIPGRPKKHRRREHGEDGGGQKLEEITDIQKTVAEAKKAQSEAARAQAALNRSKKATSQKKKTAAQGEASTEGAPQLKRKRGRPPKAKNVEVLPPPPPLPPVGVGVYRSDKDGHIYMSIVGGSTVRVSSSQPAPTKPSQPSRASKTCQRMSKGKKITSQP</sequence>
<gene>
    <name evidence="3" type="ORF">POM88_044847</name>
</gene>
<accession>A0AAD8H606</accession>
<feature type="compositionally biased region" description="Acidic residues" evidence="1">
    <location>
        <begin position="106"/>
        <end position="127"/>
    </location>
</feature>
<proteinExistence type="predicted"/>
<feature type="compositionally biased region" description="Basic and acidic residues" evidence="1">
    <location>
        <begin position="458"/>
        <end position="470"/>
    </location>
</feature>
<comment type="caution">
    <text evidence="3">The sequence shown here is derived from an EMBL/GenBank/DDBJ whole genome shotgun (WGS) entry which is preliminary data.</text>
</comment>
<dbReference type="InterPro" id="IPR006564">
    <property type="entry name" value="Znf_PMZ"/>
</dbReference>
<feature type="compositionally biased region" description="Basic residues" evidence="1">
    <location>
        <begin position="522"/>
        <end position="531"/>
    </location>
</feature>
<evidence type="ECO:0000313" key="4">
    <source>
        <dbReference type="Proteomes" id="UP001237642"/>
    </source>
</evidence>
<feature type="region of interest" description="Disordered" evidence="1">
    <location>
        <begin position="106"/>
        <end position="146"/>
    </location>
</feature>
<reference evidence="3" key="1">
    <citation type="submission" date="2023-02" db="EMBL/GenBank/DDBJ databases">
        <title>Genome of toxic invasive species Heracleum sosnowskyi carries increased number of genes despite the absence of recent whole-genome duplications.</title>
        <authorList>
            <person name="Schelkunov M."/>
            <person name="Shtratnikova V."/>
            <person name="Makarenko M."/>
            <person name="Klepikova A."/>
            <person name="Omelchenko D."/>
            <person name="Novikova G."/>
            <person name="Obukhova E."/>
            <person name="Bogdanov V."/>
            <person name="Penin A."/>
            <person name="Logacheva M."/>
        </authorList>
    </citation>
    <scope>NUCLEOTIDE SEQUENCE</scope>
    <source>
        <strain evidence="3">Hsosn_3</strain>
        <tissue evidence="3">Leaf</tissue>
    </source>
</reference>
<evidence type="ECO:0000256" key="1">
    <source>
        <dbReference type="SAM" id="MobiDB-lite"/>
    </source>
</evidence>
<feature type="compositionally biased region" description="Polar residues" evidence="1">
    <location>
        <begin position="570"/>
        <end position="594"/>
    </location>
</feature>
<name>A0AAD8H606_9APIA</name>
<feature type="region of interest" description="Disordered" evidence="1">
    <location>
        <begin position="440"/>
        <end position="551"/>
    </location>
</feature>
<dbReference type="AlphaFoldDB" id="A0AAD8H606"/>
<dbReference type="SMART" id="SM00575">
    <property type="entry name" value="ZnF_PMZ"/>
    <property type="match status" value="1"/>
</dbReference>
<feature type="compositionally biased region" description="Basic residues" evidence="1">
    <location>
        <begin position="497"/>
        <end position="508"/>
    </location>
</feature>
<evidence type="ECO:0000313" key="3">
    <source>
        <dbReference type="EMBL" id="KAK1360373.1"/>
    </source>
</evidence>
<reference evidence="3" key="2">
    <citation type="submission" date="2023-05" db="EMBL/GenBank/DDBJ databases">
        <authorList>
            <person name="Schelkunov M.I."/>
        </authorList>
    </citation>
    <scope>NUCLEOTIDE SEQUENCE</scope>
    <source>
        <strain evidence="3">Hsosn_3</strain>
        <tissue evidence="3">Leaf</tissue>
    </source>
</reference>
<keyword evidence="4" id="KW-1185">Reference proteome</keyword>
<protein>
    <recommendedName>
        <fullName evidence="2">Zinc finger PMZ-type domain-containing protein</fullName>
    </recommendedName>
</protein>
<dbReference type="Proteomes" id="UP001237642">
    <property type="component" value="Unassembled WGS sequence"/>
</dbReference>
<organism evidence="3 4">
    <name type="scientific">Heracleum sosnowskyi</name>
    <dbReference type="NCBI Taxonomy" id="360622"/>
    <lineage>
        <taxon>Eukaryota</taxon>
        <taxon>Viridiplantae</taxon>
        <taxon>Streptophyta</taxon>
        <taxon>Embryophyta</taxon>
        <taxon>Tracheophyta</taxon>
        <taxon>Spermatophyta</taxon>
        <taxon>Magnoliopsida</taxon>
        <taxon>eudicotyledons</taxon>
        <taxon>Gunneridae</taxon>
        <taxon>Pentapetalae</taxon>
        <taxon>asterids</taxon>
        <taxon>campanulids</taxon>
        <taxon>Apiales</taxon>
        <taxon>Apiaceae</taxon>
        <taxon>Apioideae</taxon>
        <taxon>apioid superclade</taxon>
        <taxon>Tordylieae</taxon>
        <taxon>Tordyliinae</taxon>
        <taxon>Heracleum</taxon>
    </lineage>
</organism>
<dbReference type="PANTHER" id="PTHR31973:SF187">
    <property type="entry name" value="MUTATOR TRANSPOSASE MUDRA PROTEIN"/>
    <property type="match status" value="1"/>
</dbReference>
<feature type="compositionally biased region" description="Basic residues" evidence="1">
    <location>
        <begin position="443"/>
        <end position="457"/>
    </location>
</feature>
<dbReference type="Pfam" id="PF26130">
    <property type="entry name" value="PB1-like"/>
    <property type="match status" value="1"/>
</dbReference>
<dbReference type="InterPro" id="IPR058594">
    <property type="entry name" value="PB1-like_dom_pln"/>
</dbReference>